<comment type="caution">
    <text evidence="4">The sequence shown here is derived from an EMBL/GenBank/DDBJ whole genome shotgun (WGS) entry which is preliminary data.</text>
</comment>
<dbReference type="PANTHER" id="PTHR28208">
    <property type="entry name" value="PHOSPHATIDATE PHOSPHATASE APP1"/>
    <property type="match status" value="1"/>
</dbReference>
<feature type="region of interest" description="Disordered" evidence="1">
    <location>
        <begin position="590"/>
        <end position="640"/>
    </location>
</feature>
<name>A0A177UW66_9BASI</name>
<dbReference type="Proteomes" id="UP000077671">
    <property type="component" value="Unassembled WGS sequence"/>
</dbReference>
<keyword evidence="6" id="KW-1185">Reference proteome</keyword>
<gene>
    <name evidence="4" type="ORF">A4X03_0g4049</name>
    <name evidence="3" type="ORF">JKIAZH3_G5901</name>
</gene>
<reference evidence="4" key="2">
    <citation type="journal article" date="2019" name="IMA Fungus">
        <title>Genome sequencing and comparison of five Tilletia species to identify candidate genes for the detection of regulated species infecting wheat.</title>
        <authorList>
            <person name="Nguyen H.D.T."/>
            <person name="Sultana T."/>
            <person name="Kesanakurti P."/>
            <person name="Hambleton S."/>
        </authorList>
    </citation>
    <scope>NUCLEOTIDE SEQUENCE</scope>
    <source>
        <strain evidence="4">DAOMC 238032</strain>
    </source>
</reference>
<evidence type="ECO:0000313" key="4">
    <source>
        <dbReference type="EMBL" id="KAE8259599.1"/>
    </source>
</evidence>
<feature type="compositionally biased region" description="Basic and acidic residues" evidence="1">
    <location>
        <begin position="96"/>
        <end position="107"/>
    </location>
</feature>
<feature type="compositionally biased region" description="Polar residues" evidence="1">
    <location>
        <begin position="272"/>
        <end position="284"/>
    </location>
</feature>
<proteinExistence type="predicted"/>
<feature type="compositionally biased region" description="Low complexity" evidence="1">
    <location>
        <begin position="1"/>
        <end position="18"/>
    </location>
</feature>
<feature type="compositionally biased region" description="Basic and acidic residues" evidence="1">
    <location>
        <begin position="178"/>
        <end position="187"/>
    </location>
</feature>
<feature type="region of interest" description="Disordered" evidence="1">
    <location>
        <begin position="222"/>
        <end position="248"/>
    </location>
</feature>
<feature type="region of interest" description="Disordered" evidence="1">
    <location>
        <begin position="1"/>
        <end position="20"/>
    </location>
</feature>
<sequence length="1217" mass="128351">MDDRNLSSSGTPSQSLSGYHVRSRAMDIASRAKARATSAYAVAAAAAASSSTAPSNDTAMAAERPSSSAAFARLASGARVKAANALDRAAGALSEGLDREREREWQRRSGQAANNWRSNGSQFGEADDPDTPRPSTAQLRRTSDYQDQRTPTIDQGQSQASNAPWSTAFSGRNSSEQSRLRDSDRPDLNSTLLSGRPTMSSSESSSSIGPAFTKLQNAARKRLAAVGPSKSFQGPAGSSEGSGEGRRSVELGRERIMRAFSTGLPRQPDQADPQNSALRVNNGSKGRRSHATLAPVAPGMPIHAPGSEEAVLLPGWAVRRRSKVQQQQKVAGAETTKAGADVHVLLAGVVLRTPEAPSRSQRIFLRLAKQIAALPKMSTPSSSFPLPDGSSRTRLPIVVPNFSGAPLSDEPAQIDDLSAFADNKLDPAAPSPSGGSKDSQSASLAGLAGLASPVLSAQHSSSSSSSAFSGPSSPILDADDGDFSSFHLTDRLIQKVVQGGNDDLLLRAMERIGALPVEEKPLVDSEFNLGASTGVTSKDRDEDIIQSPTVLGADSAFSAKGDRENAAFTDAIPPLDLDSSVASDKVGDSSVTTAASTDTSPSKLRKLFGSGMSSGGESPKLGPSTEASSGGSGGSGAATPIMFARNESSSRLSRFAESVKRRASYVSDGASLSSSLSSISSAAGLSPRLQPVNGPPNGASTPALSWPSGSGVWSDRTFEQLLALQQNLDSRLRAFWTFRVPDRHVWIEILPVFKGEDEKDVHFGSPTSSSADATASRASSLASSAPSVSEFDFGSNTDGTRRTMLRPLLAATKARSNTTGQFHDKFVIPWHKLDSYCRTFFSGTDGSEARRPEDIVCLKKRAVLLESDSPSGPSAKAEASPWVCTDVDEESSSIRIISDVDDTVKRSDVTGGVRRIFHSVFVKHFEEVQIPGVAEWYRNLRQQGGAGFHFVSNSPLELHGIVRGFLESAGFPRAHLHLKHYATGTRNLFTSWLEPAGERKKGAVVAILDEFPTSKFILIGDSGELDMELYTAIAAERRTQILGIFIRNVSSSLKPDAALQLGNAIMGLGALGGEGSSAVPRKPLFKRNATIAALPTLEPQALSGHVSPPDFNSKDDALRTGRIPDNVGASVELASTSSLAAHAAAGAGDGSGTNPNGTDEARRKRDVAFALRVQRARANCPPEIPLLFYTRGEKATTEIALDMIAKAKAKAQVNARG</sequence>
<dbReference type="Proteomes" id="UP000836402">
    <property type="component" value="Unassembled WGS sequence"/>
</dbReference>
<dbReference type="AlphaFoldDB" id="A0A177UW66"/>
<feature type="region of interest" description="Disordered" evidence="1">
    <location>
        <begin position="1100"/>
        <end position="1119"/>
    </location>
</feature>
<feature type="region of interest" description="Disordered" evidence="1">
    <location>
        <begin position="422"/>
        <end position="443"/>
    </location>
</feature>
<dbReference type="GO" id="GO:0008195">
    <property type="term" value="F:phosphatidate phosphatase activity"/>
    <property type="evidence" value="ECO:0007669"/>
    <property type="project" value="InterPro"/>
</dbReference>
<feature type="compositionally biased region" description="Low complexity" evidence="1">
    <location>
        <begin position="47"/>
        <end position="59"/>
    </location>
</feature>
<evidence type="ECO:0000313" key="3">
    <source>
        <dbReference type="EMBL" id="CAD6923096.1"/>
    </source>
</evidence>
<dbReference type="InterPro" id="IPR019236">
    <property type="entry name" value="APP1_cat"/>
</dbReference>
<dbReference type="Pfam" id="PF09949">
    <property type="entry name" value="APP1_cat"/>
    <property type="match status" value="1"/>
</dbReference>
<feature type="domain" description="Phosphatidate phosphatase APP1 catalytic" evidence="2">
    <location>
        <begin position="894"/>
        <end position="1048"/>
    </location>
</feature>
<evidence type="ECO:0000256" key="1">
    <source>
        <dbReference type="SAM" id="MobiDB-lite"/>
    </source>
</evidence>
<feature type="compositionally biased region" description="Polar residues" evidence="1">
    <location>
        <begin position="148"/>
        <end position="177"/>
    </location>
</feature>
<dbReference type="EMBL" id="CAJHJG010002777">
    <property type="protein sequence ID" value="CAD6923096.1"/>
    <property type="molecule type" value="Genomic_DNA"/>
</dbReference>
<feature type="compositionally biased region" description="Low complexity" evidence="1">
    <location>
        <begin position="590"/>
        <end position="600"/>
    </location>
</feature>
<evidence type="ECO:0000313" key="6">
    <source>
        <dbReference type="Proteomes" id="UP000836402"/>
    </source>
</evidence>
<dbReference type="GO" id="GO:0030479">
    <property type="term" value="C:actin cortical patch"/>
    <property type="evidence" value="ECO:0007669"/>
    <property type="project" value="TreeGrafter"/>
</dbReference>
<dbReference type="InterPro" id="IPR052935">
    <property type="entry name" value="Mg2+_PAP"/>
</dbReference>
<evidence type="ECO:0000259" key="2">
    <source>
        <dbReference type="Pfam" id="PF09949"/>
    </source>
</evidence>
<accession>A0A177UW66</accession>
<dbReference type="EMBL" id="LWDD02000514">
    <property type="protein sequence ID" value="KAE8259599.1"/>
    <property type="molecule type" value="Genomic_DNA"/>
</dbReference>
<feature type="region of interest" description="Disordered" evidence="1">
    <location>
        <begin position="47"/>
        <end position="67"/>
    </location>
</feature>
<reference evidence="3" key="3">
    <citation type="submission" date="2020-10" db="EMBL/GenBank/DDBJ databases">
        <authorList>
            <person name="Sedaghatjoo S."/>
        </authorList>
    </citation>
    <scope>NUCLEOTIDE SEQUENCE</scope>
    <source>
        <strain evidence="3">AZH3</strain>
    </source>
</reference>
<protein>
    <recommendedName>
        <fullName evidence="2">Phosphatidate phosphatase APP1 catalytic domain-containing protein</fullName>
    </recommendedName>
</protein>
<organism evidence="4 5">
    <name type="scientific">Tilletia caries</name>
    <name type="common">wheat bunt fungus</name>
    <dbReference type="NCBI Taxonomy" id="13290"/>
    <lineage>
        <taxon>Eukaryota</taxon>
        <taxon>Fungi</taxon>
        <taxon>Dikarya</taxon>
        <taxon>Basidiomycota</taxon>
        <taxon>Ustilaginomycotina</taxon>
        <taxon>Exobasidiomycetes</taxon>
        <taxon>Tilletiales</taxon>
        <taxon>Tilletiaceae</taxon>
        <taxon>Tilletia</taxon>
    </lineage>
</organism>
<feature type="region of interest" description="Disordered" evidence="1">
    <location>
        <begin position="260"/>
        <end position="303"/>
    </location>
</feature>
<dbReference type="PANTHER" id="PTHR28208:SF3">
    <property type="entry name" value="PHOSPHATIDATE PHOSPHATASE APP1"/>
    <property type="match status" value="1"/>
</dbReference>
<feature type="compositionally biased region" description="Polar residues" evidence="1">
    <location>
        <begin position="108"/>
        <end position="122"/>
    </location>
</feature>
<feature type="region of interest" description="Disordered" evidence="1">
    <location>
        <begin position="687"/>
        <end position="706"/>
    </location>
</feature>
<feature type="region of interest" description="Disordered" evidence="1">
    <location>
        <begin position="93"/>
        <end position="210"/>
    </location>
</feature>
<feature type="compositionally biased region" description="Polar residues" evidence="1">
    <location>
        <begin position="188"/>
        <end position="199"/>
    </location>
</feature>
<evidence type="ECO:0000313" key="5">
    <source>
        <dbReference type="Proteomes" id="UP000077671"/>
    </source>
</evidence>
<reference evidence="4" key="1">
    <citation type="submission" date="2016-04" db="EMBL/GenBank/DDBJ databases">
        <authorList>
            <person name="Nguyen H.D."/>
            <person name="Kesanakurti P."/>
            <person name="Cullis J."/>
            <person name="Levesque C.A."/>
            <person name="Hambleton S."/>
        </authorList>
    </citation>
    <scope>NUCLEOTIDE SEQUENCE</scope>
    <source>
        <strain evidence="4">DAOMC 238032</strain>
    </source>
</reference>